<evidence type="ECO:0000313" key="2">
    <source>
        <dbReference type="EMBL" id="ABG99722.1"/>
    </source>
</evidence>
<feature type="compositionally biased region" description="Basic residues" evidence="1">
    <location>
        <begin position="24"/>
        <end position="39"/>
    </location>
</feature>
<accession>Q0RYB4</accession>
<feature type="region of interest" description="Disordered" evidence="1">
    <location>
        <begin position="250"/>
        <end position="274"/>
    </location>
</feature>
<geneLocation type="plasmid" evidence="2 3">
    <name>pRHL1</name>
</geneLocation>
<feature type="region of interest" description="Disordered" evidence="1">
    <location>
        <begin position="1"/>
        <end position="125"/>
    </location>
</feature>
<dbReference type="AlphaFoldDB" id="Q0RYB4"/>
<dbReference type="HOGENOM" id="CLU_1015177_0_0_11"/>
<organism evidence="2 3">
    <name type="scientific">Rhodococcus jostii (strain RHA1)</name>
    <dbReference type="NCBI Taxonomy" id="101510"/>
    <lineage>
        <taxon>Bacteria</taxon>
        <taxon>Bacillati</taxon>
        <taxon>Actinomycetota</taxon>
        <taxon>Actinomycetes</taxon>
        <taxon>Mycobacteriales</taxon>
        <taxon>Nocardiaceae</taxon>
        <taxon>Rhodococcus</taxon>
    </lineage>
</organism>
<sequence length="274" mass="29714">MPPTPARLPVALRRGCSTPAAHDHWRRPFRRGDTRHRPRSSTAADLPPRSSLRLRRGMRRAADTGSTPAARRGRPGTNPHRCPTTAGQSSTAGPSGLIGERSCGITTGSDVGGRTSGSPGTQDCIRPEPIGGYMIAVVIERGARDDLILRRFTPNDSIAKRGAALGEDRAFVARIDRTLPRCQLLPRQFPGSGLARARANTRLRCGQRDHSACLQLAADTPQLRAVLALGGVDEAAPEATPLRGWSVCARRTQQRRDRKANRSRRRVRGSIAPR</sequence>
<name>Q0RYB4_RHOJR</name>
<dbReference type="Proteomes" id="UP000008710">
    <property type="component" value="Plasmid pRHL1"/>
</dbReference>
<protein>
    <submittedName>
        <fullName evidence="2">Uncharacterized protein</fullName>
    </submittedName>
</protein>
<gene>
    <name evidence="2" type="ordered locus">RHA1_ro08678</name>
</gene>
<reference evidence="3" key="1">
    <citation type="journal article" date="2006" name="Proc. Natl. Acad. Sci. U.S.A.">
        <title>The complete genome of Rhodococcus sp. RHA1 provides insights into a catabolic powerhouse.</title>
        <authorList>
            <person name="McLeod M.P."/>
            <person name="Warren R.L."/>
            <person name="Hsiao W.W.L."/>
            <person name="Araki N."/>
            <person name="Myhre M."/>
            <person name="Fernandes C."/>
            <person name="Miyazawa D."/>
            <person name="Wong W."/>
            <person name="Lillquist A.L."/>
            <person name="Wang D."/>
            <person name="Dosanjh M."/>
            <person name="Hara H."/>
            <person name="Petrescu A."/>
            <person name="Morin R.D."/>
            <person name="Yang G."/>
            <person name="Stott J.M."/>
            <person name="Schein J.E."/>
            <person name="Shin H."/>
            <person name="Smailus D."/>
            <person name="Siddiqui A.S."/>
            <person name="Marra M.A."/>
            <person name="Jones S.J.M."/>
            <person name="Holt R."/>
            <person name="Brinkman F.S.L."/>
            <person name="Miyauchi K."/>
            <person name="Fukuda M."/>
            <person name="Davies J.E."/>
            <person name="Mohn W.W."/>
            <person name="Eltis L.D."/>
        </authorList>
    </citation>
    <scope>NUCLEOTIDE SEQUENCE [LARGE SCALE GENOMIC DNA]</scope>
    <source>
        <strain evidence="3">RHA1</strain>
    </source>
</reference>
<keyword evidence="2" id="KW-0614">Plasmid</keyword>
<evidence type="ECO:0000313" key="3">
    <source>
        <dbReference type="Proteomes" id="UP000008710"/>
    </source>
</evidence>
<evidence type="ECO:0000256" key="1">
    <source>
        <dbReference type="SAM" id="MobiDB-lite"/>
    </source>
</evidence>
<proteinExistence type="predicted"/>
<feature type="compositionally biased region" description="Basic residues" evidence="1">
    <location>
        <begin position="252"/>
        <end position="268"/>
    </location>
</feature>
<dbReference type="EMBL" id="CP000432">
    <property type="protein sequence ID" value="ABG99722.1"/>
    <property type="molecule type" value="Genomic_DNA"/>
</dbReference>
<dbReference type="KEGG" id="rha:RHA1_ro08678"/>